<name>A0A7M2H3J1_9BURK</name>
<dbReference type="SUPFAM" id="SSF55961">
    <property type="entry name" value="Bet v1-like"/>
    <property type="match status" value="1"/>
</dbReference>
<sequence length="197" mass="21657">MSRRRTHRRRTHKRRTLFVGFLVLAGAAAVLLLPLPQSWRPVTHIVNEATIAQPDAVVFDYVSTPANWPNWHPSSLAVTGASAGHSLLPGEQVTETFSVAGRRGQVVWTAVERSPSSAWMIQGTIDGREAGAVRYTLARTPEGTHFRREFSYAAPNLLFALSNWLVLRKRIEAESAEAVTRLRAVLEARKPSPGAGG</sequence>
<reference evidence="1 2" key="1">
    <citation type="submission" date="2020-10" db="EMBL/GenBank/DDBJ databases">
        <title>Complete genome sequence of Cupriavidus basilensis CCUG 49340T.</title>
        <authorList>
            <person name="Salva-Serra F."/>
            <person name="Donoso R.A."/>
            <person name="Cho K.H."/>
            <person name="Yoo J.A."/>
            <person name="Lee K."/>
            <person name="Yoon S.-H."/>
            <person name="Perez-Pantoja D."/>
            <person name="Moore E.R.B."/>
        </authorList>
    </citation>
    <scope>NUCLEOTIDE SEQUENCE [LARGE SCALE GENOMIC DNA]</scope>
    <source>
        <strain evidence="2">CCUG 49340</strain>
    </source>
</reference>
<dbReference type="Pfam" id="PF10604">
    <property type="entry name" value="Polyketide_cyc2"/>
    <property type="match status" value="1"/>
</dbReference>
<dbReference type="AlphaFoldDB" id="A0A7M2H3J1"/>
<accession>A0A7M2H3J1</accession>
<organism evidence="1 2">
    <name type="scientific">Cupriavidus basilensis</name>
    <dbReference type="NCBI Taxonomy" id="68895"/>
    <lineage>
        <taxon>Bacteria</taxon>
        <taxon>Pseudomonadati</taxon>
        <taxon>Pseudomonadota</taxon>
        <taxon>Betaproteobacteria</taxon>
        <taxon>Burkholderiales</taxon>
        <taxon>Burkholderiaceae</taxon>
        <taxon>Cupriavidus</taxon>
    </lineage>
</organism>
<dbReference type="Proteomes" id="UP000397656">
    <property type="component" value="Chromosome 2"/>
</dbReference>
<dbReference type="InterPro" id="IPR019587">
    <property type="entry name" value="Polyketide_cyclase/dehydratase"/>
</dbReference>
<proteinExistence type="predicted"/>
<evidence type="ECO:0000313" key="1">
    <source>
        <dbReference type="EMBL" id="QOT78997.1"/>
    </source>
</evidence>
<gene>
    <name evidence="1" type="ORF">F7R26_029930</name>
</gene>
<dbReference type="InterPro" id="IPR023393">
    <property type="entry name" value="START-like_dom_sf"/>
</dbReference>
<protein>
    <submittedName>
        <fullName evidence="1">SRPBCC family protein</fullName>
    </submittedName>
</protein>
<dbReference type="Gene3D" id="3.30.530.20">
    <property type="match status" value="1"/>
</dbReference>
<dbReference type="EMBL" id="CP062804">
    <property type="protein sequence ID" value="QOT78997.1"/>
    <property type="molecule type" value="Genomic_DNA"/>
</dbReference>
<evidence type="ECO:0000313" key="2">
    <source>
        <dbReference type="Proteomes" id="UP000397656"/>
    </source>
</evidence>